<name>A0ABS5F3R0_9PROT</name>
<evidence type="ECO:0000256" key="1">
    <source>
        <dbReference type="SAM" id="MobiDB-lite"/>
    </source>
</evidence>
<dbReference type="GO" id="GO:0008168">
    <property type="term" value="F:methyltransferase activity"/>
    <property type="evidence" value="ECO:0007669"/>
    <property type="project" value="UniProtKB-KW"/>
</dbReference>
<dbReference type="InterPro" id="IPR029063">
    <property type="entry name" value="SAM-dependent_MTases_sf"/>
</dbReference>
<feature type="region of interest" description="Disordered" evidence="1">
    <location>
        <begin position="1"/>
        <end position="20"/>
    </location>
</feature>
<reference evidence="3" key="1">
    <citation type="journal article" date="2021" name="Syst. Appl. Microbiol.">
        <title>Roseomonas hellenica sp. nov., isolated from roots of wild-growing Alkanna tinctoria.</title>
        <authorList>
            <person name="Rat A."/>
            <person name="Naranjo H.D."/>
            <person name="Lebbe L."/>
            <person name="Cnockaert M."/>
            <person name="Krigas N."/>
            <person name="Grigoriadou K."/>
            <person name="Maloupa E."/>
            <person name="Willems A."/>
        </authorList>
    </citation>
    <scope>NUCLEOTIDE SEQUENCE [LARGE SCALE GENOMIC DNA]</scope>
    <source>
        <strain evidence="3">LMG 31523</strain>
    </source>
</reference>
<dbReference type="Gene3D" id="3.40.50.150">
    <property type="entry name" value="Vaccinia Virus protein VP39"/>
    <property type="match status" value="1"/>
</dbReference>
<dbReference type="GO" id="GO:0032259">
    <property type="term" value="P:methylation"/>
    <property type="evidence" value="ECO:0007669"/>
    <property type="project" value="UniProtKB-KW"/>
</dbReference>
<comment type="caution">
    <text evidence="2">The sequence shown here is derived from an EMBL/GenBank/DDBJ whole genome shotgun (WGS) entry which is preliminary data.</text>
</comment>
<keyword evidence="2" id="KW-0489">Methyltransferase</keyword>
<organism evidence="2 3">
    <name type="scientific">Plastoroseomonas hellenica</name>
    <dbReference type="NCBI Taxonomy" id="2687306"/>
    <lineage>
        <taxon>Bacteria</taxon>
        <taxon>Pseudomonadati</taxon>
        <taxon>Pseudomonadota</taxon>
        <taxon>Alphaproteobacteria</taxon>
        <taxon>Acetobacterales</taxon>
        <taxon>Acetobacteraceae</taxon>
        <taxon>Plastoroseomonas</taxon>
    </lineage>
</organism>
<keyword evidence="2" id="KW-0808">Transferase</keyword>
<evidence type="ECO:0000313" key="3">
    <source>
        <dbReference type="Proteomes" id="UP001196870"/>
    </source>
</evidence>
<evidence type="ECO:0000313" key="2">
    <source>
        <dbReference type="EMBL" id="MBR0667182.1"/>
    </source>
</evidence>
<accession>A0ABS5F3R0</accession>
<protein>
    <submittedName>
        <fullName evidence="2">Methyltransferase domain-containing protein</fullName>
    </submittedName>
</protein>
<dbReference type="EMBL" id="JAAGBB010000031">
    <property type="protein sequence ID" value="MBR0667182.1"/>
    <property type="molecule type" value="Genomic_DNA"/>
</dbReference>
<dbReference type="SUPFAM" id="SSF53335">
    <property type="entry name" value="S-adenosyl-L-methionine-dependent methyltransferases"/>
    <property type="match status" value="1"/>
</dbReference>
<sequence>MPHAEATPSGAAPDADNREATPARDECIFYHVIDLPDEAATPGSWDFRDTEVEYHGGFEFAGKRVLEIGTATGSHAFWMERQGADVLPYDLTPRHSWDLLPAPVQDSRQVDMRMRKLIGEINAGFRYCRDRLGSKLSLHGGTAYDIPTALGEFDVIVFASVLLHLRDPMGALQRAACRAKTIIICDRYWPSLDNARPDAQFAPRLGDELPWGGWTWWYVSPKAYEAMLQLLGFTSFRTTVSGHLHIPSRDRIALYTLIASRS</sequence>
<gene>
    <name evidence="2" type="ORF">GXW71_22675</name>
</gene>
<keyword evidence="3" id="KW-1185">Reference proteome</keyword>
<dbReference type="Proteomes" id="UP001196870">
    <property type="component" value="Unassembled WGS sequence"/>
</dbReference>
<dbReference type="RefSeq" id="WP_211854962.1">
    <property type="nucleotide sequence ID" value="NZ_JAAGBB010000031.1"/>
</dbReference>
<proteinExistence type="predicted"/>
<dbReference type="Pfam" id="PF13489">
    <property type="entry name" value="Methyltransf_23"/>
    <property type="match status" value="1"/>
</dbReference>